<keyword evidence="4" id="KW-1185">Reference proteome</keyword>
<dbReference type="InterPro" id="IPR014710">
    <property type="entry name" value="RmlC-like_jellyroll"/>
</dbReference>
<evidence type="ECO:0000259" key="2">
    <source>
        <dbReference type="Pfam" id="PF14667"/>
    </source>
</evidence>
<evidence type="ECO:0000259" key="1">
    <source>
        <dbReference type="Pfam" id="PF01370"/>
    </source>
</evidence>
<dbReference type="Gene3D" id="2.60.120.10">
    <property type="entry name" value="Jelly Rolls"/>
    <property type="match status" value="1"/>
</dbReference>
<proteinExistence type="predicted"/>
<organism evidence="3 4">
    <name type="scientific">Methylocystis borbori</name>
    <dbReference type="NCBI Taxonomy" id="3118750"/>
    <lineage>
        <taxon>Bacteria</taxon>
        <taxon>Pseudomonadati</taxon>
        <taxon>Pseudomonadota</taxon>
        <taxon>Alphaproteobacteria</taxon>
        <taxon>Hyphomicrobiales</taxon>
        <taxon>Methylocystaceae</taxon>
        <taxon>Methylocystis</taxon>
    </lineage>
</organism>
<dbReference type="InterPro" id="IPR001509">
    <property type="entry name" value="Epimerase_deHydtase"/>
</dbReference>
<dbReference type="SUPFAM" id="SSF51182">
    <property type="entry name" value="RmlC-like cupins"/>
    <property type="match status" value="1"/>
</dbReference>
<protein>
    <submittedName>
        <fullName evidence="3">NAD-dependent epimerase/dehydratase family protein</fullName>
    </submittedName>
</protein>
<dbReference type="PANTHER" id="PTHR43245:SF55">
    <property type="entry name" value="NAD(P)-BINDING DOMAIN-CONTAINING PROTEIN"/>
    <property type="match status" value="1"/>
</dbReference>
<dbReference type="InterPro" id="IPR011051">
    <property type="entry name" value="RmlC_Cupin_sf"/>
</dbReference>
<dbReference type="Proteomes" id="UP001350748">
    <property type="component" value="Unassembled WGS sequence"/>
</dbReference>
<gene>
    <name evidence="3" type="ORF">V3H18_02440</name>
</gene>
<dbReference type="CDD" id="cd07007">
    <property type="entry name" value="cupin_CapF-like_C"/>
    <property type="match status" value="1"/>
</dbReference>
<dbReference type="Pfam" id="PF14667">
    <property type="entry name" value="Polysacc_synt_C"/>
    <property type="match status" value="1"/>
</dbReference>
<evidence type="ECO:0000313" key="3">
    <source>
        <dbReference type="EMBL" id="MEF3365386.1"/>
    </source>
</evidence>
<feature type="domain" description="Capsular polysaccharide assembling protein CapF C-terminal" evidence="2">
    <location>
        <begin position="262"/>
        <end position="372"/>
    </location>
</feature>
<sequence>MKVLVTGADGFIGRNLRQRLSERRDVEAAPMTSSNSAGWTPEVLGGVDFVMHLAGANRPDDPADFMRVNRDFTASLCEAVSRESRATGRRIPILFASSAQADRNDSLYAQSKRAAEAVLAKAARENGIPTHIFRLPNVFGKWCRPNYNSAVATFCFNTARDLPLTIHDPAASLTLVYVDDVVERFIQLLDGAASNLDANGFEAIAPQYHTTVGAVADEIRRFKESRGALTPGRVGAGLLRALYSTYLSYLPPEDFSYPLREHVDRRGKFVEYLKTPDCGQLSYFTAHPGVTRGGHYHHTKIEKFLVVKGRARFKFHNVQDGRNHEIQTSGDKAEVVESIPGWAHDITNIGDDELVVMLWANEVFDPAHPDTYSHATS</sequence>
<dbReference type="InterPro" id="IPR050177">
    <property type="entry name" value="Lipid_A_modif_metabolic_enz"/>
</dbReference>
<evidence type="ECO:0000313" key="4">
    <source>
        <dbReference type="Proteomes" id="UP001350748"/>
    </source>
</evidence>
<accession>A0ABU7XDC0</accession>
<dbReference type="SUPFAM" id="SSF51735">
    <property type="entry name" value="NAD(P)-binding Rossmann-fold domains"/>
    <property type="match status" value="1"/>
</dbReference>
<reference evidence="3 4" key="1">
    <citation type="submission" date="2024-02" db="EMBL/GenBank/DDBJ databases">
        <authorList>
            <person name="Grouzdev D."/>
        </authorList>
    </citation>
    <scope>NUCLEOTIDE SEQUENCE [LARGE SCALE GENOMIC DNA]</scope>
    <source>
        <strain evidence="3 4">9N</strain>
    </source>
</reference>
<dbReference type="Gene3D" id="3.40.50.720">
    <property type="entry name" value="NAD(P)-binding Rossmann-like Domain"/>
    <property type="match status" value="1"/>
</dbReference>
<feature type="domain" description="NAD-dependent epimerase/dehydratase" evidence="1">
    <location>
        <begin position="3"/>
        <end position="191"/>
    </location>
</feature>
<dbReference type="InterPro" id="IPR036291">
    <property type="entry name" value="NAD(P)-bd_dom_sf"/>
</dbReference>
<dbReference type="RefSeq" id="WP_332080291.1">
    <property type="nucleotide sequence ID" value="NZ_JAZHYN010000004.1"/>
</dbReference>
<dbReference type="PANTHER" id="PTHR43245">
    <property type="entry name" value="BIFUNCTIONAL POLYMYXIN RESISTANCE PROTEIN ARNA"/>
    <property type="match status" value="1"/>
</dbReference>
<dbReference type="NCBIfam" id="NF047837">
    <property type="entry name" value="UDPAcbARedWbcJ"/>
    <property type="match status" value="1"/>
</dbReference>
<name>A0ABU7XDC0_9HYPH</name>
<dbReference type="Pfam" id="PF01370">
    <property type="entry name" value="Epimerase"/>
    <property type="match status" value="1"/>
</dbReference>
<comment type="caution">
    <text evidence="3">The sequence shown here is derived from an EMBL/GenBank/DDBJ whole genome shotgun (WGS) entry which is preliminary data.</text>
</comment>
<dbReference type="InterPro" id="IPR029303">
    <property type="entry name" value="CapF_C"/>
</dbReference>
<dbReference type="EMBL" id="JAZHYN010000004">
    <property type="protein sequence ID" value="MEF3365386.1"/>
    <property type="molecule type" value="Genomic_DNA"/>
</dbReference>